<dbReference type="Pfam" id="PF16980">
    <property type="entry name" value="CitMHS_2"/>
    <property type="match status" value="1"/>
</dbReference>
<feature type="transmembrane region" description="Helical" evidence="1">
    <location>
        <begin position="135"/>
        <end position="154"/>
    </location>
</feature>
<keyword evidence="1" id="KW-1133">Transmembrane helix</keyword>
<dbReference type="AlphaFoldDB" id="S0G6D3"/>
<proteinExistence type="predicted"/>
<keyword evidence="1" id="KW-0812">Transmembrane</keyword>
<protein>
    <submittedName>
        <fullName evidence="2">Putative citrate transporter</fullName>
    </submittedName>
</protein>
<keyword evidence="3" id="KW-1185">Reference proteome</keyword>
<evidence type="ECO:0000313" key="3">
    <source>
        <dbReference type="Proteomes" id="UP000014216"/>
    </source>
</evidence>
<feature type="transmembrane region" description="Helical" evidence="1">
    <location>
        <begin position="444"/>
        <end position="465"/>
    </location>
</feature>
<name>S0G6D3_9BACT</name>
<feature type="transmembrane region" description="Helical" evidence="1">
    <location>
        <begin position="324"/>
        <end position="341"/>
    </location>
</feature>
<dbReference type="PATRIC" id="fig|1286635.3.peg.1704"/>
<sequence length="509" mass="55536">MKKANQLALVLLLMGFFVVPITLASFSGGPSLSLVQTVHASEDAVESGHGGEDTLGGGHGQGHPDLGKLLPLYACIPFACMLLSIALLPLVAGTFWHHHFGKISAFWAATLAIPFVAVYKGDAVYEILHIILADYVPFIILLWALFTVSGGILLRGTLRGTPVVNTGIILLGTILASWMGTTGAAMLLIRPFLRANDFRKNRTFMVVFFIFLVANVGGSLTPLGDPPLFLGFLHGVSFFWTLNIAPHMFLVSGILLVIYFFLDSWHFKKEGAVVPDDGEKKPLCLVGTYNFIFLGGIVVAVLMSGVLDLGEINTLGVHRAVQDWLRDITLIILGILSLWATPWTLREENEFSWFPIIEVAYLFIGIFVTMIPCLLLLKAGPDGAFAFLIAAVKEPYHYFWVTGLLSAFLDNAPTYLTFFNTALGSFYAGLPESASVPLLMTDRMVYLQAISTGAVFFGAVSYIGNAPNFMVRSIAAESGTAMPSFFGYILKYSLVFLIPTFVIVTLIFY</sequence>
<gene>
    <name evidence="2" type="ORF">Dpo_3c01390</name>
</gene>
<keyword evidence="1" id="KW-0472">Membrane</keyword>
<feature type="transmembrane region" description="Helical" evidence="1">
    <location>
        <begin position="283"/>
        <end position="304"/>
    </location>
</feature>
<dbReference type="InterPro" id="IPR031566">
    <property type="entry name" value="CitMHS_2"/>
</dbReference>
<feature type="transmembrane region" description="Helical" evidence="1">
    <location>
        <begin position="166"/>
        <end position="189"/>
    </location>
</feature>
<dbReference type="EMBL" id="APJX01000003">
    <property type="protein sequence ID" value="EMS79996.1"/>
    <property type="molecule type" value="Genomic_DNA"/>
</dbReference>
<feature type="transmembrane region" description="Helical" evidence="1">
    <location>
        <begin position="353"/>
        <end position="377"/>
    </location>
</feature>
<feature type="transmembrane region" description="Helical" evidence="1">
    <location>
        <begin position="238"/>
        <end position="262"/>
    </location>
</feature>
<organism evidence="2 3">
    <name type="scientific">Desulfotignum phosphitoxidans DSM 13687</name>
    <dbReference type="NCBI Taxonomy" id="1286635"/>
    <lineage>
        <taxon>Bacteria</taxon>
        <taxon>Pseudomonadati</taxon>
        <taxon>Thermodesulfobacteriota</taxon>
        <taxon>Desulfobacteria</taxon>
        <taxon>Desulfobacterales</taxon>
        <taxon>Desulfobacteraceae</taxon>
        <taxon>Desulfotignum</taxon>
    </lineage>
</organism>
<evidence type="ECO:0000313" key="2">
    <source>
        <dbReference type="EMBL" id="EMS79996.1"/>
    </source>
</evidence>
<accession>S0G6D3</accession>
<reference evidence="2 3" key="1">
    <citation type="journal article" date="2013" name="Genome Announc.">
        <title>Draft Genome Sequence of Desulfotignum phosphitoxidans DSM 13687 Strain FiPS-3.</title>
        <authorList>
            <person name="Poehlein A."/>
            <person name="Daniel R."/>
            <person name="Simeonova D.D."/>
        </authorList>
    </citation>
    <scope>NUCLEOTIDE SEQUENCE [LARGE SCALE GENOMIC DNA]</scope>
    <source>
        <strain evidence="2 3">DSM 13687</strain>
    </source>
</reference>
<feature type="transmembrane region" description="Helical" evidence="1">
    <location>
        <begin position="201"/>
        <end position="218"/>
    </location>
</feature>
<feature type="transmembrane region" description="Helical" evidence="1">
    <location>
        <begin position="485"/>
        <end position="508"/>
    </location>
</feature>
<evidence type="ECO:0000256" key="1">
    <source>
        <dbReference type="SAM" id="Phobius"/>
    </source>
</evidence>
<dbReference type="RefSeq" id="WP_006965327.1">
    <property type="nucleotide sequence ID" value="NZ_APJX01000003.1"/>
</dbReference>
<feature type="transmembrane region" description="Helical" evidence="1">
    <location>
        <begin position="70"/>
        <end position="96"/>
    </location>
</feature>
<comment type="caution">
    <text evidence="2">The sequence shown here is derived from an EMBL/GenBank/DDBJ whole genome shotgun (WGS) entry which is preliminary data.</text>
</comment>
<feature type="transmembrane region" description="Helical" evidence="1">
    <location>
        <begin position="397"/>
        <end position="423"/>
    </location>
</feature>
<dbReference type="Proteomes" id="UP000014216">
    <property type="component" value="Unassembled WGS sequence"/>
</dbReference>